<gene>
    <name evidence="2" type="ORF">SI65_08663</name>
</gene>
<evidence type="ECO:0000256" key="1">
    <source>
        <dbReference type="SAM" id="MobiDB-lite"/>
    </source>
</evidence>
<feature type="compositionally biased region" description="Polar residues" evidence="1">
    <location>
        <begin position="51"/>
        <end position="65"/>
    </location>
</feature>
<reference evidence="2 3" key="1">
    <citation type="journal article" date="2016" name="BMC Genomics">
        <title>Comparative genomic and transcriptomic analyses of the Fuzhuan brick tea-fermentation fungus Aspergillus cristatus.</title>
        <authorList>
            <person name="Ge Y."/>
            <person name="Wang Y."/>
            <person name="Liu Y."/>
            <person name="Tan Y."/>
            <person name="Ren X."/>
            <person name="Zhang X."/>
            <person name="Hyde K.D."/>
            <person name="Liu Y."/>
            <person name="Liu Z."/>
        </authorList>
    </citation>
    <scope>NUCLEOTIDE SEQUENCE [LARGE SCALE GENOMIC DNA]</scope>
    <source>
        <strain evidence="2 3">GZAAS20.1005</strain>
    </source>
</reference>
<feature type="compositionally biased region" description="Polar residues" evidence="1">
    <location>
        <begin position="1"/>
        <end position="10"/>
    </location>
</feature>
<keyword evidence="3" id="KW-1185">Reference proteome</keyword>
<evidence type="ECO:0000313" key="2">
    <source>
        <dbReference type="EMBL" id="ODM15823.1"/>
    </source>
</evidence>
<accession>A0A1E3B4E7</accession>
<dbReference type="VEuPathDB" id="FungiDB:SI65_08663"/>
<protein>
    <submittedName>
        <fullName evidence="2">Uncharacterized protein</fullName>
    </submittedName>
</protein>
<feature type="region of interest" description="Disordered" evidence="1">
    <location>
        <begin position="1"/>
        <end position="93"/>
    </location>
</feature>
<proteinExistence type="predicted"/>
<dbReference type="AlphaFoldDB" id="A0A1E3B4E7"/>
<comment type="caution">
    <text evidence="2">The sequence shown here is derived from an EMBL/GenBank/DDBJ whole genome shotgun (WGS) entry which is preliminary data.</text>
</comment>
<sequence>MTSQHNSGSLSKEAEDPYQPRNFSDGFGIGTRQDEAEDEAEWLRQHGASGFSGSNTFEGSQSSGTGVKLAELSERTTSGKYSYTHDDLIDPDE</sequence>
<evidence type="ECO:0000313" key="3">
    <source>
        <dbReference type="Proteomes" id="UP000094569"/>
    </source>
</evidence>
<name>A0A1E3B4E7_ASPCR</name>
<feature type="compositionally biased region" description="Basic and acidic residues" evidence="1">
    <location>
        <begin position="83"/>
        <end position="93"/>
    </location>
</feature>
<dbReference type="Proteomes" id="UP000094569">
    <property type="component" value="Unassembled WGS sequence"/>
</dbReference>
<organism evidence="2 3">
    <name type="scientific">Aspergillus cristatus</name>
    <name type="common">Chinese Fuzhuan brick tea-fermentation fungus</name>
    <name type="synonym">Eurotium cristatum</name>
    <dbReference type="NCBI Taxonomy" id="573508"/>
    <lineage>
        <taxon>Eukaryota</taxon>
        <taxon>Fungi</taxon>
        <taxon>Dikarya</taxon>
        <taxon>Ascomycota</taxon>
        <taxon>Pezizomycotina</taxon>
        <taxon>Eurotiomycetes</taxon>
        <taxon>Eurotiomycetidae</taxon>
        <taxon>Eurotiales</taxon>
        <taxon>Aspergillaceae</taxon>
        <taxon>Aspergillus</taxon>
        <taxon>Aspergillus subgen. Aspergillus</taxon>
    </lineage>
</organism>
<dbReference type="EMBL" id="JXNT01000014">
    <property type="protein sequence ID" value="ODM15823.1"/>
    <property type="molecule type" value="Genomic_DNA"/>
</dbReference>